<evidence type="ECO:0000313" key="2">
    <source>
        <dbReference type="Proteomes" id="UP000663873"/>
    </source>
</evidence>
<name>A0A821VU37_9BILA</name>
<dbReference type="Proteomes" id="UP000663873">
    <property type="component" value="Unassembled WGS sequence"/>
</dbReference>
<proteinExistence type="predicted"/>
<dbReference type="AlphaFoldDB" id="A0A821VU37"/>
<feature type="non-terminal residue" evidence="1">
    <location>
        <position position="62"/>
    </location>
</feature>
<feature type="non-terminal residue" evidence="1">
    <location>
        <position position="1"/>
    </location>
</feature>
<accession>A0A821VU37</accession>
<organism evidence="1 2">
    <name type="scientific">Rotaria socialis</name>
    <dbReference type="NCBI Taxonomy" id="392032"/>
    <lineage>
        <taxon>Eukaryota</taxon>
        <taxon>Metazoa</taxon>
        <taxon>Spiralia</taxon>
        <taxon>Gnathifera</taxon>
        <taxon>Rotifera</taxon>
        <taxon>Eurotatoria</taxon>
        <taxon>Bdelloidea</taxon>
        <taxon>Philodinida</taxon>
        <taxon>Philodinidae</taxon>
        <taxon>Rotaria</taxon>
    </lineage>
</organism>
<comment type="caution">
    <text evidence="1">The sequence shown here is derived from an EMBL/GenBank/DDBJ whole genome shotgun (WGS) entry which is preliminary data.</text>
</comment>
<protein>
    <submittedName>
        <fullName evidence="1">Uncharacterized protein</fullName>
    </submittedName>
</protein>
<reference evidence="1" key="1">
    <citation type="submission" date="2021-02" db="EMBL/GenBank/DDBJ databases">
        <authorList>
            <person name="Nowell W R."/>
        </authorList>
    </citation>
    <scope>NUCLEOTIDE SEQUENCE</scope>
</reference>
<sequence>CRGNAIKCTILTTSVDNFPAIVDPDNGMTTGETWAVTNMEYGWSIRAPFATATPDRPKGFDY</sequence>
<gene>
    <name evidence="1" type="ORF">UJA718_LOCUS46107</name>
</gene>
<evidence type="ECO:0000313" key="1">
    <source>
        <dbReference type="EMBL" id="CAF4914119.1"/>
    </source>
</evidence>
<keyword evidence="2" id="KW-1185">Reference proteome</keyword>
<dbReference type="EMBL" id="CAJOBP010080778">
    <property type="protein sequence ID" value="CAF4914119.1"/>
    <property type="molecule type" value="Genomic_DNA"/>
</dbReference>